<dbReference type="Gene3D" id="3.30.750.140">
    <property type="match status" value="1"/>
</dbReference>
<dbReference type="PANTHER" id="PTHR37533">
    <property type="entry name" value="FLAGELLAR HOOK-LENGTH CONTROL PROTEIN"/>
    <property type="match status" value="1"/>
</dbReference>
<organism evidence="3 4">
    <name type="scientific">Billgrantia ethanolica</name>
    <dbReference type="NCBI Taxonomy" id="2733486"/>
    <lineage>
        <taxon>Bacteria</taxon>
        <taxon>Pseudomonadati</taxon>
        <taxon>Pseudomonadota</taxon>
        <taxon>Gammaproteobacteria</taxon>
        <taxon>Oceanospirillales</taxon>
        <taxon>Halomonadaceae</taxon>
        <taxon>Billgrantia</taxon>
    </lineage>
</organism>
<dbReference type="CDD" id="cd17470">
    <property type="entry name" value="T3SS_Flik_C"/>
    <property type="match status" value="1"/>
</dbReference>
<comment type="caution">
    <text evidence="3">The sequence shown here is derived from an EMBL/GenBank/DDBJ whole genome shotgun (WGS) entry which is preliminary data.</text>
</comment>
<dbReference type="Pfam" id="PF02120">
    <property type="entry name" value="Flg_hook"/>
    <property type="match status" value="1"/>
</dbReference>
<accession>A0ABS9A0L7</accession>
<evidence type="ECO:0000259" key="2">
    <source>
        <dbReference type="Pfam" id="PF02120"/>
    </source>
</evidence>
<dbReference type="EMBL" id="JABFTX010000001">
    <property type="protein sequence ID" value="MCE8002367.1"/>
    <property type="molecule type" value="Genomic_DNA"/>
</dbReference>
<evidence type="ECO:0000313" key="3">
    <source>
        <dbReference type="EMBL" id="MCE8002367.1"/>
    </source>
</evidence>
<keyword evidence="4" id="KW-1185">Reference proteome</keyword>
<feature type="region of interest" description="Disordered" evidence="1">
    <location>
        <begin position="374"/>
        <end position="398"/>
    </location>
</feature>
<dbReference type="InterPro" id="IPR052563">
    <property type="entry name" value="FliK"/>
</dbReference>
<dbReference type="InterPro" id="IPR021136">
    <property type="entry name" value="Flagellar_hook_control-like_C"/>
</dbReference>
<evidence type="ECO:0000313" key="4">
    <source>
        <dbReference type="Proteomes" id="UP001320168"/>
    </source>
</evidence>
<protein>
    <recommendedName>
        <fullName evidence="2">Flagellar hook-length control protein-like C-terminal domain-containing protein</fullName>
    </recommendedName>
</protein>
<dbReference type="InterPro" id="IPR038610">
    <property type="entry name" value="FliK-like_C_sf"/>
</dbReference>
<dbReference type="PANTHER" id="PTHR37533:SF2">
    <property type="entry name" value="FLAGELLAR HOOK-LENGTH CONTROL PROTEIN"/>
    <property type="match status" value="1"/>
</dbReference>
<dbReference type="Proteomes" id="UP001320168">
    <property type="component" value="Unassembled WGS sequence"/>
</dbReference>
<name>A0ABS9A0L7_9GAMM</name>
<reference evidence="3 4" key="1">
    <citation type="journal article" date="2021" name="Front. Microbiol.">
        <title>Aerobic Denitrification and Heterotrophic Sulfur Oxidation in the Genus Halomonas Revealed by Six Novel Species Characterizations and Genome-Based Analysis.</title>
        <authorList>
            <person name="Wang L."/>
            <person name="Shao Z."/>
        </authorList>
    </citation>
    <scope>NUCLEOTIDE SEQUENCE [LARGE SCALE GENOMIC DNA]</scope>
    <source>
        <strain evidence="3 4">MCCC 1A11081</strain>
    </source>
</reference>
<proteinExistence type="predicted"/>
<evidence type="ECO:0000256" key="1">
    <source>
        <dbReference type="SAM" id="MobiDB-lite"/>
    </source>
</evidence>
<dbReference type="RefSeq" id="WP_234269152.1">
    <property type="nucleotide sequence ID" value="NZ_JABFTX010000001.1"/>
</dbReference>
<sequence>MNIQMILSALPNQLPGKHEAGVAPEHFALALNKASNGYQVGGSSLPAALSASAHGLPETMAAQQALLQALNTNIDHPLGEQGHSDANAQLDEIMARLALIDGSFVQEQDAVGVQASMPQTDAELKIASDVKAADQTEQTATLAAAAVAAPSSTGEMRMVHGDTASLTTAGQAAAGQGQTAQATALPQATMAVERGLAVNADEAPLRAANAATEFTTTFARTAQDGGELRAMTPDAPRAGFVPEATHMAQSVSAPTGQAQAAAQPALPTQATLTAPLQSPNWPTQLGQQLVQFARVGGEQQVEMRLNPAELGPLSVTLKMTEQGAQAQFLASHAQVRQVLEQAIPQLREALAEQGITLGETSVGEQRRQDAQAFANQNGQQGQGGSASGEEEAALAAADEAATSTAATLSMDGRVNLYA</sequence>
<gene>
    <name evidence="3" type="ORF">HOP53_05890</name>
</gene>
<feature type="domain" description="Flagellar hook-length control protein-like C-terminal" evidence="2">
    <location>
        <begin position="295"/>
        <end position="370"/>
    </location>
</feature>